<feature type="region of interest" description="Disordered" evidence="1">
    <location>
        <begin position="177"/>
        <end position="208"/>
    </location>
</feature>
<accession>A0ABQ6K7K5</accession>
<evidence type="ECO:0000313" key="3">
    <source>
        <dbReference type="EMBL" id="GMA94731.1"/>
    </source>
</evidence>
<name>A0ABQ6K7K5_9MICO</name>
<dbReference type="InterPro" id="IPR023210">
    <property type="entry name" value="NADP_OxRdtase_dom"/>
</dbReference>
<evidence type="ECO:0000259" key="2">
    <source>
        <dbReference type="Pfam" id="PF00248"/>
    </source>
</evidence>
<gene>
    <name evidence="3" type="ORF">GCM10025881_15550</name>
</gene>
<dbReference type="RefSeq" id="WP_284253628.1">
    <property type="nucleotide sequence ID" value="NZ_BSVB01000001.1"/>
</dbReference>
<dbReference type="Pfam" id="PF00248">
    <property type="entry name" value="Aldo_ket_red"/>
    <property type="match status" value="1"/>
</dbReference>
<keyword evidence="4" id="KW-1185">Reference proteome</keyword>
<comment type="caution">
    <text evidence="3">The sequence shown here is derived from an EMBL/GenBank/DDBJ whole genome shotgun (WGS) entry which is preliminary data.</text>
</comment>
<dbReference type="Gene3D" id="3.20.20.100">
    <property type="entry name" value="NADP-dependent oxidoreductase domain"/>
    <property type="match status" value="1"/>
</dbReference>
<reference evidence="4" key="1">
    <citation type="journal article" date="2019" name="Int. J. Syst. Evol. Microbiol.">
        <title>The Global Catalogue of Microorganisms (GCM) 10K type strain sequencing project: providing services to taxonomists for standard genome sequencing and annotation.</title>
        <authorList>
            <consortium name="The Broad Institute Genomics Platform"/>
            <consortium name="The Broad Institute Genome Sequencing Center for Infectious Disease"/>
            <person name="Wu L."/>
            <person name="Ma J."/>
        </authorList>
    </citation>
    <scope>NUCLEOTIDE SEQUENCE [LARGE SCALE GENOMIC DNA]</scope>
    <source>
        <strain evidence="4">NBRC 108894</strain>
    </source>
</reference>
<evidence type="ECO:0000256" key="1">
    <source>
        <dbReference type="SAM" id="MobiDB-lite"/>
    </source>
</evidence>
<dbReference type="SUPFAM" id="SSF51430">
    <property type="entry name" value="NAD(P)-linked oxidoreductase"/>
    <property type="match status" value="1"/>
</dbReference>
<feature type="domain" description="NADP-dependent oxidoreductase" evidence="2">
    <location>
        <begin position="34"/>
        <end position="164"/>
    </location>
</feature>
<dbReference type="Proteomes" id="UP001157034">
    <property type="component" value="Unassembled WGS sequence"/>
</dbReference>
<sequence length="208" mass="21509">MSGRLPDRELGSTGLVLSSVTLGGGPLGSMLENFGYEVAEEQAIELVGDVLRSEIRTIDTANGYSAGRSERRIGTAIARFGLPDDVVVVTKVDADGRDYSGDRVRASLRESRERLGLPGPLPLVHLHDPEFHDFADLTALGGAVDALVEARESGAVSHIGLAGVAFRTCGAISTWASSTCSSSTTGGRSSTGAGATSSTTRSNAAWAS</sequence>
<protein>
    <recommendedName>
        <fullName evidence="2">NADP-dependent oxidoreductase domain-containing protein</fullName>
    </recommendedName>
</protein>
<dbReference type="PANTHER" id="PTHR42686">
    <property type="entry name" value="GH17980P-RELATED"/>
    <property type="match status" value="1"/>
</dbReference>
<evidence type="ECO:0000313" key="4">
    <source>
        <dbReference type="Proteomes" id="UP001157034"/>
    </source>
</evidence>
<organism evidence="3 4">
    <name type="scientific">Pseudolysinimonas kribbensis</name>
    <dbReference type="NCBI Taxonomy" id="433641"/>
    <lineage>
        <taxon>Bacteria</taxon>
        <taxon>Bacillati</taxon>
        <taxon>Actinomycetota</taxon>
        <taxon>Actinomycetes</taxon>
        <taxon>Micrococcales</taxon>
        <taxon>Microbacteriaceae</taxon>
        <taxon>Pseudolysinimonas</taxon>
    </lineage>
</organism>
<dbReference type="InterPro" id="IPR020471">
    <property type="entry name" value="AKR"/>
</dbReference>
<proteinExistence type="predicted"/>
<dbReference type="EMBL" id="BSVB01000001">
    <property type="protein sequence ID" value="GMA94731.1"/>
    <property type="molecule type" value="Genomic_DNA"/>
</dbReference>
<dbReference type="PANTHER" id="PTHR42686:SF1">
    <property type="entry name" value="GH17980P-RELATED"/>
    <property type="match status" value="1"/>
</dbReference>
<dbReference type="InterPro" id="IPR036812">
    <property type="entry name" value="NAD(P)_OxRdtase_dom_sf"/>
</dbReference>